<accession>A0A086M769</accession>
<evidence type="ECO:0000313" key="1">
    <source>
        <dbReference type="EMBL" id="KFG64737.1"/>
    </source>
</evidence>
<name>A0A086M769_TOXGO</name>
<dbReference type="EC" id="2.7.11.17" evidence="1"/>
<feature type="non-terminal residue" evidence="1">
    <location>
        <position position="14"/>
    </location>
</feature>
<organism evidence="1 2">
    <name type="scientific">Toxoplasma gondii RUB</name>
    <dbReference type="NCBI Taxonomy" id="935652"/>
    <lineage>
        <taxon>Eukaryota</taxon>
        <taxon>Sar</taxon>
        <taxon>Alveolata</taxon>
        <taxon>Apicomplexa</taxon>
        <taxon>Conoidasida</taxon>
        <taxon>Coccidia</taxon>
        <taxon>Eucoccidiorida</taxon>
        <taxon>Eimeriorina</taxon>
        <taxon>Sarcocystidae</taxon>
        <taxon>Toxoplasma</taxon>
    </lineage>
</organism>
<dbReference type="VEuPathDB" id="ToxoDB:TGRUB_217600B"/>
<keyword evidence="1" id="KW-0808">Transferase</keyword>
<dbReference type="GO" id="GO:0004683">
    <property type="term" value="F:calcium/calmodulin-dependent protein kinase activity"/>
    <property type="evidence" value="ECO:0007669"/>
    <property type="project" value="UniProtKB-EC"/>
</dbReference>
<evidence type="ECO:0000313" key="2">
    <source>
        <dbReference type="Proteomes" id="UP000028834"/>
    </source>
</evidence>
<protein>
    <submittedName>
        <fullName evidence="1">Calcium-dependent protein kinase CDPK9</fullName>
        <ecNumber evidence="1">2.7.11.17</ecNumber>
    </submittedName>
</protein>
<proteinExistence type="predicted"/>
<sequence length="14" mass="1685">VRGLLRVLRFDDLL</sequence>
<feature type="non-terminal residue" evidence="1">
    <location>
        <position position="1"/>
    </location>
</feature>
<dbReference type="Proteomes" id="UP000028834">
    <property type="component" value="Unassembled WGS sequence"/>
</dbReference>
<dbReference type="EMBL" id="AFYV02000532">
    <property type="protein sequence ID" value="KFG64737.1"/>
    <property type="molecule type" value="Genomic_DNA"/>
</dbReference>
<gene>
    <name evidence="1" type="ORF">TGRUB_217600B</name>
</gene>
<reference evidence="1 2" key="1">
    <citation type="submission" date="2014-05" db="EMBL/GenBank/DDBJ databases">
        <authorList>
            <person name="Sibley D."/>
            <person name="Venepally P."/>
            <person name="Karamycheva S."/>
            <person name="Hadjithomas M."/>
            <person name="Khan A."/>
            <person name="Brunk B."/>
            <person name="Roos D."/>
            <person name="Caler E."/>
            <person name="Lorenzi H."/>
        </authorList>
    </citation>
    <scope>NUCLEOTIDE SEQUENCE [LARGE SCALE GENOMIC DNA]</scope>
    <source>
        <strain evidence="1 2">RUB</strain>
    </source>
</reference>
<comment type="caution">
    <text evidence="1">The sequence shown here is derived from an EMBL/GenBank/DDBJ whole genome shotgun (WGS) entry which is preliminary data.</text>
</comment>
<keyword evidence="1" id="KW-0418">Kinase</keyword>